<evidence type="ECO:0000313" key="3">
    <source>
        <dbReference type="EMBL" id="SNX83498.1"/>
    </source>
</evidence>
<feature type="signal peptide" evidence="2">
    <location>
        <begin position="1"/>
        <end position="21"/>
    </location>
</feature>
<feature type="chain" id="PRO_5042602622" evidence="2">
    <location>
        <begin position="22"/>
        <end position="204"/>
    </location>
</feature>
<reference evidence="3" key="1">
    <citation type="submission" date="2023-10" db="EMBL/GenBank/DDBJ databases">
        <authorList>
            <person name="Guldener U."/>
        </authorList>
    </citation>
    <scope>NUCLEOTIDE SEQUENCE</scope>
    <source>
        <strain evidence="3">Mp4</strain>
    </source>
</reference>
<comment type="caution">
    <text evidence="3">The sequence shown here is derived from an EMBL/GenBank/DDBJ whole genome shotgun (WGS) entry which is preliminary data.</text>
</comment>
<dbReference type="Proteomes" id="UP001294444">
    <property type="component" value="Unassembled WGS sequence"/>
</dbReference>
<dbReference type="AlphaFoldDB" id="A0AAJ4XLY0"/>
<evidence type="ECO:0000313" key="4">
    <source>
        <dbReference type="Proteomes" id="UP001294444"/>
    </source>
</evidence>
<name>A0AAJ4XLY0_9BASI</name>
<proteinExistence type="predicted"/>
<keyword evidence="4" id="KW-1185">Reference proteome</keyword>
<dbReference type="EMBL" id="OAPG01000004">
    <property type="protein sequence ID" value="SNX83498.1"/>
    <property type="molecule type" value="Genomic_DNA"/>
</dbReference>
<organism evidence="3 4">
    <name type="scientific">Melanopsichium pennsylvanicum</name>
    <dbReference type="NCBI Taxonomy" id="63383"/>
    <lineage>
        <taxon>Eukaryota</taxon>
        <taxon>Fungi</taxon>
        <taxon>Dikarya</taxon>
        <taxon>Basidiomycota</taxon>
        <taxon>Ustilaginomycotina</taxon>
        <taxon>Ustilaginomycetes</taxon>
        <taxon>Ustilaginales</taxon>
        <taxon>Ustilaginaceae</taxon>
        <taxon>Melanopsichium</taxon>
    </lineage>
</organism>
<sequence>MMKLFTLFVAMLWLMSEVSYAIPEMMPVAEMGNFPDARRLWHTVTITERFPGHGHDVNMDVGVTPEWKDFLAYSGQSKLGDALQVRMGPRAQLRIANEADQQLRAVEIRFRDFLLYRNAVLQLQEPKDQYIARHIVNAYVLQRDSDMQRARNRGMLRAAAAARAGVRVPVNVERENVEEPSVNGPRGSPAASERSVNSYWPRIL</sequence>
<evidence type="ECO:0000256" key="1">
    <source>
        <dbReference type="SAM" id="MobiDB-lite"/>
    </source>
</evidence>
<gene>
    <name evidence="3" type="ORF">MEPE_02205</name>
</gene>
<accession>A0AAJ4XLY0</accession>
<evidence type="ECO:0000256" key="2">
    <source>
        <dbReference type="SAM" id="SignalP"/>
    </source>
</evidence>
<keyword evidence="2" id="KW-0732">Signal</keyword>
<feature type="region of interest" description="Disordered" evidence="1">
    <location>
        <begin position="176"/>
        <end position="204"/>
    </location>
</feature>
<protein>
    <submittedName>
        <fullName evidence="3">Uncharacterized protein</fullName>
    </submittedName>
</protein>